<organism evidence="2 3">
    <name type="scientific">Actinacidiphila yanglinensis</name>
    <dbReference type="NCBI Taxonomy" id="310779"/>
    <lineage>
        <taxon>Bacteria</taxon>
        <taxon>Bacillati</taxon>
        <taxon>Actinomycetota</taxon>
        <taxon>Actinomycetes</taxon>
        <taxon>Kitasatosporales</taxon>
        <taxon>Streptomycetaceae</taxon>
        <taxon>Actinacidiphila</taxon>
    </lineage>
</organism>
<evidence type="ECO:0000313" key="2">
    <source>
        <dbReference type="EMBL" id="SEF94772.1"/>
    </source>
</evidence>
<dbReference type="AlphaFoldDB" id="A0A1H5W5K5"/>
<reference evidence="2 3" key="1">
    <citation type="submission" date="2016-10" db="EMBL/GenBank/DDBJ databases">
        <authorList>
            <person name="de Groot N.N."/>
        </authorList>
    </citation>
    <scope>NUCLEOTIDE SEQUENCE [LARGE SCALE GENOMIC DNA]</scope>
    <source>
        <strain evidence="2 3">CGMCC 4.2023</strain>
    </source>
</reference>
<proteinExistence type="predicted"/>
<evidence type="ECO:0000256" key="1">
    <source>
        <dbReference type="SAM" id="SignalP"/>
    </source>
</evidence>
<sequence length="375" mass="38274">MNRRLYGALVGALTLLMGAGAALGATGTASAQTATRHDPAGPKVTLTARSDSLTDSSPFSLVSVARACPAGYQDNLGVYLVVPDGRESALALNLTDGAPYSADTVTTRPPAQPATGVLVRSLASAFQIVHVPVADGVYPIHVVCGNADHADFPDRPTATGFVQVSGSTFTVADLPAPVETTLRLSADPATHVQAGNTFTLTARVSAAASGTVRFTTDNTNPIGSPVPVVNGTAQVTAPANANPGVRRYVATFVPSDPIGYAQDVAVFSYAFTAAPGIQVTDAAGNALGDTPRLTPGQHVEVSAQGFLPASEEEVTASVSGALGFFPAVTTDAAGAVTGYDLHVPYVIADGTHTLTLRGRTSHVSVTFTFTTKWPS</sequence>
<dbReference type="GO" id="GO:0005975">
    <property type="term" value="P:carbohydrate metabolic process"/>
    <property type="evidence" value="ECO:0007669"/>
    <property type="project" value="UniProtKB-ARBA"/>
</dbReference>
<name>A0A1H5W5K5_9ACTN</name>
<feature type="chain" id="PRO_5039221327" evidence="1">
    <location>
        <begin position="25"/>
        <end position="375"/>
    </location>
</feature>
<dbReference type="OrthoDB" id="4135510at2"/>
<dbReference type="Proteomes" id="UP000236754">
    <property type="component" value="Unassembled WGS sequence"/>
</dbReference>
<gene>
    <name evidence="2" type="ORF">SAMN05216223_102567</name>
</gene>
<evidence type="ECO:0000313" key="3">
    <source>
        <dbReference type="Proteomes" id="UP000236754"/>
    </source>
</evidence>
<keyword evidence="3" id="KW-1185">Reference proteome</keyword>
<protein>
    <submittedName>
        <fullName evidence="2">Ig-like domain (Group 3)</fullName>
    </submittedName>
</protein>
<feature type="signal peptide" evidence="1">
    <location>
        <begin position="1"/>
        <end position="24"/>
    </location>
</feature>
<keyword evidence="1" id="KW-0732">Signal</keyword>
<dbReference type="InterPro" id="IPR013783">
    <property type="entry name" value="Ig-like_fold"/>
</dbReference>
<dbReference type="Gene3D" id="2.60.40.10">
    <property type="entry name" value="Immunoglobulins"/>
    <property type="match status" value="1"/>
</dbReference>
<dbReference type="RefSeq" id="WP_103884673.1">
    <property type="nucleotide sequence ID" value="NZ_FNVU01000002.1"/>
</dbReference>
<accession>A0A1H5W5K5</accession>
<dbReference type="EMBL" id="FNVU01000002">
    <property type="protein sequence ID" value="SEF94772.1"/>
    <property type="molecule type" value="Genomic_DNA"/>
</dbReference>